<keyword evidence="1" id="KW-0732">Signal</keyword>
<dbReference type="Proteomes" id="UP000002714">
    <property type="component" value="Chromosome"/>
</dbReference>
<reference evidence="2 3" key="1">
    <citation type="journal article" date="2008" name="Appl. Environ. Microbiol.">
        <title>Genome of the epsilonproteobacterial chemolithoautotroph Sulfurimonas denitrificans.</title>
        <authorList>
            <person name="Sievert S.M."/>
            <person name="Scott K.M."/>
            <person name="Klotz M.G."/>
            <person name="Chain P.S.G."/>
            <person name="Hauser L.J."/>
            <person name="Hemp J."/>
            <person name="Huegler M."/>
            <person name="Land M."/>
            <person name="Lapidus A."/>
            <person name="Larimer F.W."/>
            <person name="Lucas S."/>
            <person name="Malfatti S.A."/>
            <person name="Meyer F."/>
            <person name="Paulsen I.T."/>
            <person name="Ren Q."/>
            <person name="Simon J."/>
            <person name="Bailey K."/>
            <person name="Diaz E."/>
            <person name="Fitzpatrick K.A."/>
            <person name="Glover B."/>
            <person name="Gwatney N."/>
            <person name="Korajkic A."/>
            <person name="Long A."/>
            <person name="Mobberley J.M."/>
            <person name="Pantry S.N."/>
            <person name="Pazder G."/>
            <person name="Peterson S."/>
            <person name="Quintanilla J.D."/>
            <person name="Sprinkle R."/>
            <person name="Stephens J."/>
            <person name="Thomas P."/>
            <person name="Vaughn R."/>
            <person name="Weber M.J."/>
            <person name="Wooten L.L."/>
        </authorList>
    </citation>
    <scope>NUCLEOTIDE SEQUENCE [LARGE SCALE GENOMIC DNA]</scope>
    <source>
        <strain evidence="3">ATCC 33889 / DSM 1251</strain>
    </source>
</reference>
<feature type="signal peptide" evidence="1">
    <location>
        <begin position="1"/>
        <end position="19"/>
    </location>
</feature>
<name>Q30UM2_SULDN</name>
<keyword evidence="3" id="KW-1185">Reference proteome</keyword>
<protein>
    <recommendedName>
        <fullName evidence="4">Periplasmic protein</fullName>
    </recommendedName>
</protein>
<organism evidence="2 3">
    <name type="scientific">Sulfurimonas denitrificans (strain ATCC 33889 / DSM 1251)</name>
    <name type="common">Thiomicrospira denitrificans (strain ATCC 33889 / DSM 1251)</name>
    <dbReference type="NCBI Taxonomy" id="326298"/>
    <lineage>
        <taxon>Bacteria</taxon>
        <taxon>Pseudomonadati</taxon>
        <taxon>Campylobacterota</taxon>
        <taxon>Epsilonproteobacteria</taxon>
        <taxon>Campylobacterales</taxon>
        <taxon>Sulfurimonadaceae</taxon>
        <taxon>Sulfurimonas</taxon>
    </lineage>
</organism>
<evidence type="ECO:0000256" key="1">
    <source>
        <dbReference type="SAM" id="SignalP"/>
    </source>
</evidence>
<dbReference type="EMBL" id="CP000153">
    <property type="protein sequence ID" value="ABB43309.1"/>
    <property type="molecule type" value="Genomic_DNA"/>
</dbReference>
<dbReference type="AlphaFoldDB" id="Q30UM2"/>
<dbReference type="KEGG" id="tdn:Suden_0028"/>
<feature type="chain" id="PRO_5004219613" description="Periplasmic protein" evidence="1">
    <location>
        <begin position="20"/>
        <end position="79"/>
    </location>
</feature>
<dbReference type="OrthoDB" id="5334979at2"/>
<sequence>MKYLLLFLPLLLIAGSPFETLNVKDMDLSVYETKKSEQNLQASKNIKVTCRLVCDKKVYQEQKISDAIEFYKKINSNSD</sequence>
<gene>
    <name evidence="2" type="ordered locus">Suden_0028</name>
</gene>
<evidence type="ECO:0008006" key="4">
    <source>
        <dbReference type="Google" id="ProtNLM"/>
    </source>
</evidence>
<evidence type="ECO:0000313" key="3">
    <source>
        <dbReference type="Proteomes" id="UP000002714"/>
    </source>
</evidence>
<evidence type="ECO:0000313" key="2">
    <source>
        <dbReference type="EMBL" id="ABB43309.1"/>
    </source>
</evidence>
<accession>Q30UM2</accession>
<proteinExistence type="predicted"/>
<dbReference type="HOGENOM" id="CLU_2604719_0_0_7"/>